<name>A0A5B1CJ56_9BACT</name>
<gene>
    <name evidence="1" type="ORF">LF1_20170</name>
</gene>
<organism evidence="1 2">
    <name type="scientific">Rubripirellula obstinata</name>
    <dbReference type="NCBI Taxonomy" id="406547"/>
    <lineage>
        <taxon>Bacteria</taxon>
        <taxon>Pseudomonadati</taxon>
        <taxon>Planctomycetota</taxon>
        <taxon>Planctomycetia</taxon>
        <taxon>Pirellulales</taxon>
        <taxon>Pirellulaceae</taxon>
        <taxon>Rubripirellula</taxon>
    </lineage>
</organism>
<sequence length="57" mass="6150">MRLNLERFGDLEGQLAVETSSVFGSFRFGEVGVGLGKTIPGGYTYSPEAGAERIPER</sequence>
<proteinExistence type="predicted"/>
<dbReference type="Proteomes" id="UP000322699">
    <property type="component" value="Unassembled WGS sequence"/>
</dbReference>
<reference evidence="1 2" key="1">
    <citation type="submission" date="2019-08" db="EMBL/GenBank/DDBJ databases">
        <title>Deep-cultivation of Planctomycetes and their phenomic and genomic characterization uncovers novel biology.</title>
        <authorList>
            <person name="Wiegand S."/>
            <person name="Jogler M."/>
            <person name="Boedeker C."/>
            <person name="Pinto D."/>
            <person name="Vollmers J."/>
            <person name="Rivas-Marin E."/>
            <person name="Kohn T."/>
            <person name="Peeters S.H."/>
            <person name="Heuer A."/>
            <person name="Rast P."/>
            <person name="Oberbeckmann S."/>
            <person name="Bunk B."/>
            <person name="Jeske O."/>
            <person name="Meyerdierks A."/>
            <person name="Storesund J.E."/>
            <person name="Kallscheuer N."/>
            <person name="Luecker S."/>
            <person name="Lage O.M."/>
            <person name="Pohl T."/>
            <person name="Merkel B.J."/>
            <person name="Hornburger P."/>
            <person name="Mueller R.-W."/>
            <person name="Bruemmer F."/>
            <person name="Labrenz M."/>
            <person name="Spormann A.M."/>
            <person name="Op Den Camp H."/>
            <person name="Overmann J."/>
            <person name="Amann R."/>
            <person name="Jetten M.S.M."/>
            <person name="Mascher T."/>
            <person name="Medema M.H."/>
            <person name="Devos D.P."/>
            <person name="Kaster A.-K."/>
            <person name="Ovreas L."/>
            <person name="Rohde M."/>
            <person name="Galperin M.Y."/>
            <person name="Jogler C."/>
        </authorList>
    </citation>
    <scope>NUCLEOTIDE SEQUENCE [LARGE SCALE GENOMIC DNA]</scope>
    <source>
        <strain evidence="1 2">LF1</strain>
    </source>
</reference>
<dbReference type="AlphaFoldDB" id="A0A5B1CJ56"/>
<evidence type="ECO:0000313" key="1">
    <source>
        <dbReference type="EMBL" id="KAA1259483.1"/>
    </source>
</evidence>
<accession>A0A5B1CJ56</accession>
<protein>
    <submittedName>
        <fullName evidence="1">Uncharacterized protein</fullName>
    </submittedName>
</protein>
<keyword evidence="2" id="KW-1185">Reference proteome</keyword>
<evidence type="ECO:0000313" key="2">
    <source>
        <dbReference type="Proteomes" id="UP000322699"/>
    </source>
</evidence>
<dbReference type="EMBL" id="VRLW01000001">
    <property type="protein sequence ID" value="KAA1259483.1"/>
    <property type="molecule type" value="Genomic_DNA"/>
</dbReference>
<comment type="caution">
    <text evidence="1">The sequence shown here is derived from an EMBL/GenBank/DDBJ whole genome shotgun (WGS) entry which is preliminary data.</text>
</comment>